<dbReference type="RefSeq" id="WP_089411798.1">
    <property type="nucleotide sequence ID" value="NZ_FZQA01000002.1"/>
</dbReference>
<dbReference type="GO" id="GO:0003735">
    <property type="term" value="F:structural constituent of ribosome"/>
    <property type="evidence" value="ECO:0007669"/>
    <property type="project" value="InterPro"/>
</dbReference>
<comment type="subunit">
    <text evidence="7 9">Part of the 50S ribosomal subunit.</text>
</comment>
<sequence>MGQKKNPRRVAENAALAKGRLIRTSPQKLNLVAQLIRGKKVEKALADLTFSRKRAAREVKKVLMSAVANAENNHDLDIDSLVVDQAYVGRNIVMKRWSPRGRGRVGRILKPFSEITIVVKEVEEAA</sequence>
<evidence type="ECO:0000256" key="2">
    <source>
        <dbReference type="ARBA" id="ARBA00022730"/>
    </source>
</evidence>
<dbReference type="SUPFAM" id="SSF54843">
    <property type="entry name" value="Ribosomal protein L22"/>
    <property type="match status" value="1"/>
</dbReference>
<comment type="function">
    <text evidence="7 10">This protein binds specifically to 23S rRNA; its binding is stimulated by other ribosomal proteins, e.g., L4, L17, and L20. It is important during the early stages of 50S assembly. It makes multiple contacts with different domains of the 23S rRNA in the assembled 50S subunit and ribosome.</text>
</comment>
<gene>
    <name evidence="7" type="primary">rplV</name>
    <name evidence="11" type="ORF">SAMN06297382_1330</name>
</gene>
<reference evidence="11 12" key="1">
    <citation type="submission" date="2017-07" db="EMBL/GenBank/DDBJ databases">
        <authorList>
            <person name="Sun Z.S."/>
            <person name="Albrecht U."/>
            <person name="Echele G."/>
            <person name="Lee C.C."/>
        </authorList>
    </citation>
    <scope>NUCLEOTIDE SEQUENCE [LARGE SCALE GENOMIC DNA]</scope>
    <source>
        <strain evidence="11 12">CGMCC 1.12710</strain>
    </source>
</reference>
<proteinExistence type="inferred from homology"/>
<dbReference type="InterPro" id="IPR036394">
    <property type="entry name" value="Ribosomal_uL22_sf"/>
</dbReference>
<dbReference type="AlphaFoldDB" id="A0A239PQR9"/>
<comment type="function">
    <text evidence="7">The globular domain of the protein is located near the polypeptide exit tunnel on the outside of the subunit, while an extended beta-hairpin is found that lines the wall of the exit tunnel in the center of the 70S ribosome.</text>
</comment>
<dbReference type="NCBIfam" id="TIGR01044">
    <property type="entry name" value="rplV_bact"/>
    <property type="match status" value="1"/>
</dbReference>
<evidence type="ECO:0000256" key="10">
    <source>
        <dbReference type="RuleBase" id="RU004008"/>
    </source>
</evidence>
<evidence type="ECO:0000256" key="1">
    <source>
        <dbReference type="ARBA" id="ARBA00009451"/>
    </source>
</evidence>
<protein>
    <recommendedName>
        <fullName evidence="6 7">Large ribosomal subunit protein uL22</fullName>
    </recommendedName>
</protein>
<keyword evidence="2 7" id="KW-0699">rRNA-binding</keyword>
<dbReference type="Gene3D" id="3.90.470.10">
    <property type="entry name" value="Ribosomal protein L22/L17"/>
    <property type="match status" value="1"/>
</dbReference>
<keyword evidence="3 7" id="KW-0694">RNA-binding</keyword>
<evidence type="ECO:0000256" key="5">
    <source>
        <dbReference type="ARBA" id="ARBA00023274"/>
    </source>
</evidence>
<dbReference type="GO" id="GO:0006412">
    <property type="term" value="P:translation"/>
    <property type="evidence" value="ECO:0007669"/>
    <property type="project" value="UniProtKB-UniRule"/>
</dbReference>
<dbReference type="EMBL" id="FZQA01000002">
    <property type="protein sequence ID" value="SNT72292.1"/>
    <property type="molecule type" value="Genomic_DNA"/>
</dbReference>
<dbReference type="CDD" id="cd00336">
    <property type="entry name" value="Ribosomal_L22"/>
    <property type="match status" value="1"/>
</dbReference>
<evidence type="ECO:0000256" key="8">
    <source>
        <dbReference type="RuleBase" id="RU004005"/>
    </source>
</evidence>
<name>A0A239PQR9_9PROT</name>
<keyword evidence="12" id="KW-1185">Reference proteome</keyword>
<evidence type="ECO:0000256" key="6">
    <source>
        <dbReference type="ARBA" id="ARBA00035207"/>
    </source>
</evidence>
<keyword evidence="4 7" id="KW-0689">Ribosomal protein</keyword>
<dbReference type="PANTHER" id="PTHR13501">
    <property type="entry name" value="CHLOROPLAST 50S RIBOSOMAL PROTEIN L22-RELATED"/>
    <property type="match status" value="1"/>
</dbReference>
<accession>A0A239PQR9</accession>
<dbReference type="Proteomes" id="UP000198346">
    <property type="component" value="Unassembled WGS sequence"/>
</dbReference>
<dbReference type="HAMAP" id="MF_01331_B">
    <property type="entry name" value="Ribosomal_uL22_B"/>
    <property type="match status" value="1"/>
</dbReference>
<dbReference type="GO" id="GO:0019843">
    <property type="term" value="F:rRNA binding"/>
    <property type="evidence" value="ECO:0007669"/>
    <property type="project" value="UniProtKB-UniRule"/>
</dbReference>
<evidence type="ECO:0000256" key="9">
    <source>
        <dbReference type="RuleBase" id="RU004006"/>
    </source>
</evidence>
<comment type="similarity">
    <text evidence="1 7 8">Belongs to the universal ribosomal protein uL22 family.</text>
</comment>
<evidence type="ECO:0000256" key="3">
    <source>
        <dbReference type="ARBA" id="ARBA00022884"/>
    </source>
</evidence>
<dbReference type="PANTHER" id="PTHR13501:SF8">
    <property type="entry name" value="LARGE RIBOSOMAL SUBUNIT PROTEIN UL22M"/>
    <property type="match status" value="1"/>
</dbReference>
<dbReference type="GO" id="GO:0022625">
    <property type="term" value="C:cytosolic large ribosomal subunit"/>
    <property type="evidence" value="ECO:0007669"/>
    <property type="project" value="TreeGrafter"/>
</dbReference>
<dbReference type="OrthoDB" id="9805969at2"/>
<dbReference type="InterPro" id="IPR047867">
    <property type="entry name" value="Ribosomal_uL22_bac/org-type"/>
</dbReference>
<evidence type="ECO:0000256" key="4">
    <source>
        <dbReference type="ARBA" id="ARBA00022980"/>
    </source>
</evidence>
<evidence type="ECO:0000256" key="7">
    <source>
        <dbReference type="HAMAP-Rule" id="MF_01331"/>
    </source>
</evidence>
<dbReference type="InterPro" id="IPR001063">
    <property type="entry name" value="Ribosomal_uL22"/>
</dbReference>
<evidence type="ECO:0000313" key="12">
    <source>
        <dbReference type="Proteomes" id="UP000198346"/>
    </source>
</evidence>
<dbReference type="InterPro" id="IPR005727">
    <property type="entry name" value="Ribosomal_uL22_bac/chlpt-type"/>
</dbReference>
<keyword evidence="5 7" id="KW-0687">Ribonucleoprotein</keyword>
<organism evidence="11 12">
    <name type="scientific">Amphiplicatus metriothermophilus</name>
    <dbReference type="NCBI Taxonomy" id="1519374"/>
    <lineage>
        <taxon>Bacteria</taxon>
        <taxon>Pseudomonadati</taxon>
        <taxon>Pseudomonadota</taxon>
        <taxon>Alphaproteobacteria</taxon>
        <taxon>Parvularculales</taxon>
        <taxon>Parvularculaceae</taxon>
        <taxon>Amphiplicatus</taxon>
    </lineage>
</organism>
<dbReference type="Pfam" id="PF00237">
    <property type="entry name" value="Ribosomal_L22"/>
    <property type="match status" value="1"/>
</dbReference>
<evidence type="ECO:0000313" key="11">
    <source>
        <dbReference type="EMBL" id="SNT72292.1"/>
    </source>
</evidence>